<evidence type="ECO:0000313" key="2">
    <source>
        <dbReference type="Proteomes" id="UP001153331"/>
    </source>
</evidence>
<dbReference type="Proteomes" id="UP001153331">
    <property type="component" value="Unassembled WGS sequence"/>
</dbReference>
<name>A0ACC2I022_9PLEO</name>
<proteinExistence type="predicted"/>
<evidence type="ECO:0000313" key="1">
    <source>
        <dbReference type="EMBL" id="KAJ8108383.1"/>
    </source>
</evidence>
<gene>
    <name evidence="1" type="ORF">OPT61_g8209</name>
</gene>
<reference evidence="1" key="1">
    <citation type="submission" date="2022-11" db="EMBL/GenBank/DDBJ databases">
        <title>Genome Sequence of Boeremia exigua.</title>
        <authorList>
            <person name="Buettner E."/>
        </authorList>
    </citation>
    <scope>NUCLEOTIDE SEQUENCE</scope>
    <source>
        <strain evidence="1">CU02</strain>
    </source>
</reference>
<organism evidence="1 2">
    <name type="scientific">Boeremia exigua</name>
    <dbReference type="NCBI Taxonomy" id="749465"/>
    <lineage>
        <taxon>Eukaryota</taxon>
        <taxon>Fungi</taxon>
        <taxon>Dikarya</taxon>
        <taxon>Ascomycota</taxon>
        <taxon>Pezizomycotina</taxon>
        <taxon>Dothideomycetes</taxon>
        <taxon>Pleosporomycetidae</taxon>
        <taxon>Pleosporales</taxon>
        <taxon>Pleosporineae</taxon>
        <taxon>Didymellaceae</taxon>
        <taxon>Boeremia</taxon>
    </lineage>
</organism>
<accession>A0ACC2I022</accession>
<keyword evidence="2" id="KW-1185">Reference proteome</keyword>
<sequence>MRLLDTITFELRTDRPEVFAKEGYAILSHRWRGAEVTFAEIGKHAANLKDMGQRRMASPQLEKIRGACQIAREQGFKWLWIDNVCINKFSATEETESINSMFRWYRDARICITYLSDVRLDALSDRPGGDDIQKDQGLVMESPPSAVGSTRTDVFQSLAKDRPSEWFSRGWTLQELLAPKHMYFYDMDWNYIGAKSSLARNIQEITGIDADYITGVQDFRDACVAAKFSWMTGRTTEREEDMAYSMLGFFNITMAPIYGEGQRAFLRLQKELLSTTQTTDESMFAWRMPDPGARGAYSLEESTETTWNSDEWGLLAPSPTWFHGCGNVTIKGGAVIERPLYAFKADRYGVMAPLMYLKEHKKYQKTMLLSVLFGAVIGAIPVLVHYSRKIDKQLMDGWQIPLNCWVKEEDGELAAVVVWLSVLPETIRGRDGNQGPYPPYKAKRIRCTELLQTRTYTKTGSTRETMVLQPGLCFNEQPSSGIDQRQ</sequence>
<dbReference type="EMBL" id="JAPHNI010000756">
    <property type="protein sequence ID" value="KAJ8108383.1"/>
    <property type="molecule type" value="Genomic_DNA"/>
</dbReference>
<comment type="caution">
    <text evidence="1">The sequence shown here is derived from an EMBL/GenBank/DDBJ whole genome shotgun (WGS) entry which is preliminary data.</text>
</comment>
<protein>
    <submittedName>
        <fullName evidence="1">Uncharacterized protein</fullName>
    </submittedName>
</protein>